<dbReference type="CDD" id="cd00170">
    <property type="entry name" value="SEC14"/>
    <property type="match status" value="1"/>
</dbReference>
<dbReference type="Pfam" id="PF00650">
    <property type="entry name" value="CRAL_TRIO"/>
    <property type="match status" value="1"/>
</dbReference>
<dbReference type="Gene3D" id="3.40.525.10">
    <property type="entry name" value="CRAL-TRIO lipid binding domain"/>
    <property type="match status" value="1"/>
</dbReference>
<organism evidence="2 3">
    <name type="scientific">Paecilomyces lecythidis</name>
    <dbReference type="NCBI Taxonomy" id="3004212"/>
    <lineage>
        <taxon>Eukaryota</taxon>
        <taxon>Fungi</taxon>
        <taxon>Dikarya</taxon>
        <taxon>Ascomycota</taxon>
        <taxon>Pezizomycotina</taxon>
        <taxon>Eurotiomycetes</taxon>
        <taxon>Eurotiomycetidae</taxon>
        <taxon>Eurotiales</taxon>
        <taxon>Thermoascaceae</taxon>
        <taxon>Paecilomyces</taxon>
    </lineage>
</organism>
<dbReference type="PROSITE" id="PS50191">
    <property type="entry name" value="CRAL_TRIO"/>
    <property type="match status" value="1"/>
</dbReference>
<evidence type="ECO:0000313" key="3">
    <source>
        <dbReference type="Proteomes" id="UP001583193"/>
    </source>
</evidence>
<sequence>MDYQPVKFIIKCFEANFPESLGFILIHEAPWIFNSIWKIIRGWLDPVVAAKVNFTYGVGDLEKFIARENIIKELGGDDPWEYKYLEVQPGENERMKDNAKRDEVLAKASTHHQELQDATKEWIVAANKGDQEAVKTWKAKREEIIEKVKEVYWELDPYIRARSYYDRAGVILPGGEIDFYPERKGKDAAAKETAVEPVTETVTEKVAEGVVAGANTTAAVAAN</sequence>
<dbReference type="Proteomes" id="UP001583193">
    <property type="component" value="Unassembled WGS sequence"/>
</dbReference>
<dbReference type="InterPro" id="IPR001251">
    <property type="entry name" value="CRAL-TRIO_dom"/>
</dbReference>
<proteinExistence type="predicted"/>
<dbReference type="PANTHER" id="PTHR46590">
    <property type="entry name" value="PHOSPHATIDYLINOSITOL TRANSFER PROTEIN CSR1-RELATED"/>
    <property type="match status" value="1"/>
</dbReference>
<evidence type="ECO:0000259" key="1">
    <source>
        <dbReference type="PROSITE" id="PS50191"/>
    </source>
</evidence>
<comment type="caution">
    <text evidence="2">The sequence shown here is derived from an EMBL/GenBank/DDBJ whole genome shotgun (WGS) entry which is preliminary data.</text>
</comment>
<gene>
    <name evidence="2" type="primary">CSR1_1</name>
    <name evidence="2" type="ORF">Plec18167_001336</name>
</gene>
<dbReference type="InterPro" id="IPR052432">
    <property type="entry name" value="PITP/CRAL-TRIO"/>
</dbReference>
<dbReference type="PANTHER" id="PTHR46590:SF1">
    <property type="entry name" value="PHOSPHATIDYLINOSITOL TRANSFER PROTEIN CSR1"/>
    <property type="match status" value="1"/>
</dbReference>
<evidence type="ECO:0000313" key="2">
    <source>
        <dbReference type="EMBL" id="KAL1885840.1"/>
    </source>
</evidence>
<name>A0ABR3YCV2_9EURO</name>
<keyword evidence="3" id="KW-1185">Reference proteome</keyword>
<protein>
    <submittedName>
        <fullName evidence="2">Phosphatidylinositol transfer protein csr1</fullName>
    </submittedName>
</protein>
<accession>A0ABR3YCV2</accession>
<feature type="domain" description="CRAL-TRIO" evidence="1">
    <location>
        <begin position="1"/>
        <end position="82"/>
    </location>
</feature>
<dbReference type="SUPFAM" id="SSF52087">
    <property type="entry name" value="CRAL/TRIO domain"/>
    <property type="match status" value="1"/>
</dbReference>
<dbReference type="EMBL" id="JAVDPF010000002">
    <property type="protein sequence ID" value="KAL1885840.1"/>
    <property type="molecule type" value="Genomic_DNA"/>
</dbReference>
<reference evidence="2 3" key="1">
    <citation type="journal article" date="2024" name="IMA Fungus">
        <title>IMA Genome - F19 : A genome assembly and annotation guide to empower mycologists, including annotated draft genome sequences of Ceratocystis pirilliformis, Diaporthe australafricana, Fusarium ophioides, Paecilomyces lecythidis, and Sporothrix stenoceras.</title>
        <authorList>
            <person name="Aylward J."/>
            <person name="Wilson A.M."/>
            <person name="Visagie C.M."/>
            <person name="Spraker J."/>
            <person name="Barnes I."/>
            <person name="Buitendag C."/>
            <person name="Ceriani C."/>
            <person name="Del Mar Angel L."/>
            <person name="du Plessis D."/>
            <person name="Fuchs T."/>
            <person name="Gasser K."/>
            <person name="Kramer D."/>
            <person name="Li W."/>
            <person name="Munsamy K."/>
            <person name="Piso A."/>
            <person name="Price J.L."/>
            <person name="Sonnekus B."/>
            <person name="Thomas C."/>
            <person name="van der Nest A."/>
            <person name="van Dijk A."/>
            <person name="van Heerden A."/>
            <person name="van Vuuren N."/>
            <person name="Yilmaz N."/>
            <person name="Duong T.A."/>
            <person name="van der Merwe N.A."/>
            <person name="Wingfield M.J."/>
            <person name="Wingfield B.D."/>
        </authorList>
    </citation>
    <scope>NUCLEOTIDE SEQUENCE [LARGE SCALE GENOMIC DNA]</scope>
    <source>
        <strain evidence="2 3">CMW 18167</strain>
    </source>
</reference>
<dbReference type="InterPro" id="IPR036865">
    <property type="entry name" value="CRAL-TRIO_dom_sf"/>
</dbReference>